<feature type="signal peptide" evidence="1">
    <location>
        <begin position="1"/>
        <end position="30"/>
    </location>
</feature>
<protein>
    <recommendedName>
        <fullName evidence="4">Secreted protein</fullName>
    </recommendedName>
</protein>
<evidence type="ECO:0000313" key="2">
    <source>
        <dbReference type="EMBL" id="MBH8577573.1"/>
    </source>
</evidence>
<evidence type="ECO:0000256" key="1">
    <source>
        <dbReference type="SAM" id="SignalP"/>
    </source>
</evidence>
<name>A0A8J7LJC2_9NOST</name>
<dbReference type="Proteomes" id="UP000662314">
    <property type="component" value="Unassembled WGS sequence"/>
</dbReference>
<comment type="caution">
    <text evidence="2">The sequence shown here is derived from an EMBL/GenBank/DDBJ whole genome shotgun (WGS) entry which is preliminary data.</text>
</comment>
<reference evidence="2 3" key="1">
    <citation type="journal article" date="2021" name="Int. J. Syst. Evol. Microbiol.">
        <title>Amazonocrinis nigriterrae gen. nov., sp. nov., Atlanticothrix silvestris gen. nov., sp. nov. and Dendronalium phyllosphericum gen. nov., sp. nov., nostocacean cyanobacteria from Brazilian environments.</title>
        <authorList>
            <person name="Alvarenga D.O."/>
            <person name="Andreote A.P.D."/>
            <person name="Branco L.H.Z."/>
            <person name="Delbaje E."/>
            <person name="Cruz R.B."/>
            <person name="Varani A.M."/>
            <person name="Fiore M.F."/>
        </authorList>
    </citation>
    <scope>NUCLEOTIDE SEQUENCE [LARGE SCALE GENOMIC DNA]</scope>
    <source>
        <strain evidence="2 3">CENA369</strain>
    </source>
</reference>
<dbReference type="RefSeq" id="WP_214436259.1">
    <property type="nucleotide sequence ID" value="NZ_CAWPUQ010000225.1"/>
</dbReference>
<feature type="chain" id="PRO_5035250076" description="Secreted protein" evidence="1">
    <location>
        <begin position="31"/>
        <end position="153"/>
    </location>
</feature>
<gene>
    <name evidence="2" type="ORF">I8752_32330</name>
</gene>
<keyword evidence="3" id="KW-1185">Reference proteome</keyword>
<proteinExistence type="predicted"/>
<dbReference type="EMBL" id="JAECZA010000289">
    <property type="protein sequence ID" value="MBH8577573.1"/>
    <property type="molecule type" value="Genomic_DNA"/>
</dbReference>
<sequence length="153" mass="16782">MKKLPLILFASSTFVSSLLLNLFLDKSAKADNPNQEKLPENASTNNPHTATLNCQRQNCTGNVHLATFNRLFMAKADNTQANNQKVIELNMTDEESDAAIAKFGCDCPKAINALRQTRGITIGVEGEYLSQTEKITPCTDKNTQTDSQSTNSQ</sequence>
<evidence type="ECO:0008006" key="4">
    <source>
        <dbReference type="Google" id="ProtNLM"/>
    </source>
</evidence>
<evidence type="ECO:0000313" key="3">
    <source>
        <dbReference type="Proteomes" id="UP000662314"/>
    </source>
</evidence>
<dbReference type="AlphaFoldDB" id="A0A8J7LJC2"/>
<organism evidence="2 3">
    <name type="scientific">Dendronalium phyllosphericum CENA369</name>
    <dbReference type="NCBI Taxonomy" id="1725256"/>
    <lineage>
        <taxon>Bacteria</taxon>
        <taxon>Bacillati</taxon>
        <taxon>Cyanobacteriota</taxon>
        <taxon>Cyanophyceae</taxon>
        <taxon>Nostocales</taxon>
        <taxon>Nostocaceae</taxon>
        <taxon>Dendronalium</taxon>
        <taxon>Dendronalium phyllosphericum</taxon>
    </lineage>
</organism>
<keyword evidence="1" id="KW-0732">Signal</keyword>
<accession>A0A8J7LJC2</accession>